<dbReference type="InterPro" id="IPR036640">
    <property type="entry name" value="ABC1_TM_sf"/>
</dbReference>
<comment type="caution">
    <text evidence="11">The sequence shown here is derived from an EMBL/GenBank/DDBJ whole genome shotgun (WGS) entry which is preliminary data.</text>
</comment>
<protein>
    <recommendedName>
        <fullName evidence="13">ABC transporter domain-containing protein</fullName>
    </recommendedName>
</protein>
<dbReference type="SUPFAM" id="SSF52540">
    <property type="entry name" value="P-loop containing nucleoside triphosphate hydrolases"/>
    <property type="match status" value="1"/>
</dbReference>
<dbReference type="InterPro" id="IPR050835">
    <property type="entry name" value="ABC_transporter_sub-D"/>
</dbReference>
<dbReference type="InterPro" id="IPR003439">
    <property type="entry name" value="ABC_transporter-like_ATP-bd"/>
</dbReference>
<dbReference type="InterPro" id="IPR003593">
    <property type="entry name" value="AAA+_ATPase"/>
</dbReference>
<dbReference type="PROSITE" id="PS00211">
    <property type="entry name" value="ABC_TRANSPORTER_1"/>
    <property type="match status" value="1"/>
</dbReference>
<feature type="domain" description="ABC transmembrane type-1" evidence="10">
    <location>
        <begin position="87"/>
        <end position="176"/>
    </location>
</feature>
<dbReference type="PROSITE" id="PS50929">
    <property type="entry name" value="ABC_TM1F"/>
    <property type="match status" value="1"/>
</dbReference>
<dbReference type="InterPro" id="IPR027417">
    <property type="entry name" value="P-loop_NTPase"/>
</dbReference>
<evidence type="ECO:0000256" key="1">
    <source>
        <dbReference type="ARBA" id="ARBA00008575"/>
    </source>
</evidence>
<keyword evidence="2" id="KW-0813">Transport</keyword>
<accession>A0A9K3GL49</accession>
<proteinExistence type="inferred from homology"/>
<evidence type="ECO:0000256" key="5">
    <source>
        <dbReference type="ARBA" id="ARBA00022840"/>
    </source>
</evidence>
<keyword evidence="6 8" id="KW-1133">Transmembrane helix</keyword>
<keyword evidence="5" id="KW-0067">ATP-binding</keyword>
<reference evidence="11 12" key="1">
    <citation type="journal article" date="2018" name="PLoS ONE">
        <title>The draft genome of Kipferlia bialata reveals reductive genome evolution in fornicate parasites.</title>
        <authorList>
            <person name="Tanifuji G."/>
            <person name="Takabayashi S."/>
            <person name="Kume K."/>
            <person name="Takagi M."/>
            <person name="Nakayama T."/>
            <person name="Kamikawa R."/>
            <person name="Inagaki Y."/>
            <person name="Hashimoto T."/>
        </authorList>
    </citation>
    <scope>NUCLEOTIDE SEQUENCE [LARGE SCALE GENOMIC DNA]</scope>
    <source>
        <strain evidence="11">NY0173</strain>
    </source>
</reference>
<dbReference type="PROSITE" id="PS50893">
    <property type="entry name" value="ABC_TRANSPORTER_2"/>
    <property type="match status" value="1"/>
</dbReference>
<dbReference type="AlphaFoldDB" id="A0A9K3GL49"/>
<dbReference type="Gene3D" id="1.20.1560.10">
    <property type="entry name" value="ABC transporter type 1, transmembrane domain"/>
    <property type="match status" value="1"/>
</dbReference>
<dbReference type="InterPro" id="IPR017871">
    <property type="entry name" value="ABC_transporter-like_CS"/>
</dbReference>
<keyword evidence="7 8" id="KW-0472">Membrane</keyword>
<name>A0A9K3GL49_9EUKA</name>
<evidence type="ECO:0000313" key="12">
    <source>
        <dbReference type="Proteomes" id="UP000265618"/>
    </source>
</evidence>
<dbReference type="GO" id="GO:0140359">
    <property type="term" value="F:ABC-type transporter activity"/>
    <property type="evidence" value="ECO:0007669"/>
    <property type="project" value="InterPro"/>
</dbReference>
<feature type="non-terminal residue" evidence="11">
    <location>
        <position position="1"/>
    </location>
</feature>
<evidence type="ECO:0000256" key="8">
    <source>
        <dbReference type="SAM" id="Phobius"/>
    </source>
</evidence>
<feature type="domain" description="ABC transporter" evidence="9">
    <location>
        <begin position="255"/>
        <end position="471"/>
    </location>
</feature>
<evidence type="ECO:0000256" key="4">
    <source>
        <dbReference type="ARBA" id="ARBA00022741"/>
    </source>
</evidence>
<dbReference type="GO" id="GO:0005524">
    <property type="term" value="F:ATP binding"/>
    <property type="evidence" value="ECO:0007669"/>
    <property type="project" value="UniProtKB-KW"/>
</dbReference>
<dbReference type="PANTHER" id="PTHR11384:SF59">
    <property type="entry name" value="LYSOSOMAL COBALAMIN TRANSPORTER ABCD4"/>
    <property type="match status" value="1"/>
</dbReference>
<dbReference type="PANTHER" id="PTHR11384">
    <property type="entry name" value="ATP-BINDING CASSETTE, SUB-FAMILY D MEMBER"/>
    <property type="match status" value="1"/>
</dbReference>
<evidence type="ECO:0008006" key="13">
    <source>
        <dbReference type="Google" id="ProtNLM"/>
    </source>
</evidence>
<evidence type="ECO:0000313" key="11">
    <source>
        <dbReference type="EMBL" id="GIQ86366.1"/>
    </source>
</evidence>
<evidence type="ECO:0000259" key="10">
    <source>
        <dbReference type="PROSITE" id="PS50929"/>
    </source>
</evidence>
<evidence type="ECO:0000259" key="9">
    <source>
        <dbReference type="PROSITE" id="PS50893"/>
    </source>
</evidence>
<dbReference type="GO" id="GO:0016887">
    <property type="term" value="F:ATP hydrolysis activity"/>
    <property type="evidence" value="ECO:0007669"/>
    <property type="project" value="InterPro"/>
</dbReference>
<keyword evidence="4" id="KW-0547">Nucleotide-binding</keyword>
<evidence type="ECO:0000256" key="7">
    <source>
        <dbReference type="ARBA" id="ARBA00023136"/>
    </source>
</evidence>
<sequence length="471" mass="52312">TRVVQGLYFKDSNYYRLPTSNKELDNLDQRFTDIKLAINSVTGSMVPVETGMLLSPAGVISIGVSVLTFTLNLLQFQAAAYLYWPYIVFAVCTVLQWLAMRPVKPITYRQQEKEGSFRYSHSRAREYAESIAFYRGETEERTRMQAQFQDVYTNQTHLALFSAVCSFVSGVIQNCTSYILPGVLVKLLTPDADPQQYNIINSDVAMIMEALSMLLGFALQYSAFSGTLQRVTQMVTGIKALPVKKTDHIHSDERLAMRGVDVIAPNGERLVQNVTFDIEEGEKGLVVMGPSGVGKSSVLRTLAGLWAKSADGTIVRPGDGDGIFFVPQTSYVLLNGSLRAQIAYPKGEECVTGTPPHVFSDILDTVGLGYLLTDGRYSLDQENVPWGDVLSGGEKQRLGFARLFFNCPRFAILDESTSALPVDLEYRLHRECRRMGISLVSVAHRPSVIPHHSAILKVDKKGWVLTKEKVE</sequence>
<dbReference type="Pfam" id="PF06472">
    <property type="entry name" value="ABC_membrane_2"/>
    <property type="match status" value="1"/>
</dbReference>
<dbReference type="SMART" id="SM00382">
    <property type="entry name" value="AAA"/>
    <property type="match status" value="1"/>
</dbReference>
<evidence type="ECO:0000256" key="6">
    <source>
        <dbReference type="ARBA" id="ARBA00022989"/>
    </source>
</evidence>
<dbReference type="InterPro" id="IPR011527">
    <property type="entry name" value="ABC1_TM_dom"/>
</dbReference>
<dbReference type="SUPFAM" id="SSF90123">
    <property type="entry name" value="ABC transporter transmembrane region"/>
    <property type="match status" value="1"/>
</dbReference>
<keyword evidence="3 8" id="KW-0812">Transmembrane</keyword>
<feature type="transmembrane region" description="Helical" evidence="8">
    <location>
        <begin position="81"/>
        <end position="100"/>
    </location>
</feature>
<organism evidence="11 12">
    <name type="scientific">Kipferlia bialata</name>
    <dbReference type="NCBI Taxonomy" id="797122"/>
    <lineage>
        <taxon>Eukaryota</taxon>
        <taxon>Metamonada</taxon>
        <taxon>Carpediemonas-like organisms</taxon>
        <taxon>Kipferlia</taxon>
    </lineage>
</organism>
<dbReference type="EMBL" id="BDIP01002488">
    <property type="protein sequence ID" value="GIQ86366.1"/>
    <property type="molecule type" value="Genomic_DNA"/>
</dbReference>
<dbReference type="Gene3D" id="3.40.50.300">
    <property type="entry name" value="P-loop containing nucleotide triphosphate hydrolases"/>
    <property type="match status" value="1"/>
</dbReference>
<dbReference type="CDD" id="cd03223">
    <property type="entry name" value="ABCD_peroxisomal_ALDP"/>
    <property type="match status" value="1"/>
</dbReference>
<evidence type="ECO:0000256" key="2">
    <source>
        <dbReference type="ARBA" id="ARBA00022448"/>
    </source>
</evidence>
<dbReference type="OrthoDB" id="422637at2759"/>
<evidence type="ECO:0000256" key="3">
    <source>
        <dbReference type="ARBA" id="ARBA00022692"/>
    </source>
</evidence>
<comment type="similarity">
    <text evidence="1">Belongs to the ABC transporter superfamily. ABCD family. Peroxisomal fatty acyl CoA transporter (TC 3.A.1.203) subfamily.</text>
</comment>
<dbReference type="Pfam" id="PF00005">
    <property type="entry name" value="ABC_tran"/>
    <property type="match status" value="1"/>
</dbReference>
<gene>
    <name evidence="11" type="ORF">KIPB_008210</name>
</gene>
<dbReference type="GO" id="GO:0016020">
    <property type="term" value="C:membrane"/>
    <property type="evidence" value="ECO:0007669"/>
    <property type="project" value="InterPro"/>
</dbReference>
<dbReference type="Proteomes" id="UP000265618">
    <property type="component" value="Unassembled WGS sequence"/>
</dbReference>
<feature type="transmembrane region" description="Helical" evidence="8">
    <location>
        <begin position="53"/>
        <end position="74"/>
    </location>
</feature>
<keyword evidence="12" id="KW-1185">Reference proteome</keyword>